<name>A0ACD5DFA0_9LACO</name>
<protein>
    <submittedName>
        <fullName evidence="1">ECF-type riboflavin transporter substrate-binding protein</fullName>
    </submittedName>
</protein>
<keyword evidence="2" id="KW-1185">Reference proteome</keyword>
<dbReference type="Proteomes" id="UP001149860">
    <property type="component" value="Chromosome"/>
</dbReference>
<sequence>MIVKENRESVFSKLVGKWSTQSVVTVAVGAALFGVLLDFVGIPIYTNTKLSVAYLLPVFIGATYGPLPAGLIGLFGNFFADLIAGSGFWPEWWIGNFIAAFIIGLLPLYGARIEDGIFTKKHAVIFTVASLLGLLVAFGFVAPFLNTLFYGGEKLINFAQGYIAVVSDGVVTILAGIPLLFSLAKRNRKNSHLTKE</sequence>
<organism evidence="1 2">
    <name type="scientific">Lentilactobacillus terminaliae</name>
    <dbReference type="NCBI Taxonomy" id="3003483"/>
    <lineage>
        <taxon>Bacteria</taxon>
        <taxon>Bacillati</taxon>
        <taxon>Bacillota</taxon>
        <taxon>Bacilli</taxon>
        <taxon>Lactobacillales</taxon>
        <taxon>Lactobacillaceae</taxon>
        <taxon>Lentilactobacillus</taxon>
    </lineage>
</organism>
<evidence type="ECO:0000313" key="2">
    <source>
        <dbReference type="Proteomes" id="UP001149860"/>
    </source>
</evidence>
<reference evidence="1" key="1">
    <citation type="submission" date="2024-08" db="EMBL/GenBank/DDBJ databases">
        <title>Lentilactobacillus sp. nov., isolated from tree bark.</title>
        <authorList>
            <person name="Phuengjayaem S."/>
            <person name="Tanasupawat S."/>
        </authorList>
    </citation>
    <scope>NUCLEOTIDE SEQUENCE</scope>
    <source>
        <strain evidence="1">SPB1-3</strain>
    </source>
</reference>
<accession>A0ACD5DFA0</accession>
<dbReference type="EMBL" id="CP168151">
    <property type="protein sequence ID" value="XFD39940.1"/>
    <property type="molecule type" value="Genomic_DNA"/>
</dbReference>
<gene>
    <name evidence="1" type="ORF">O0236_001135</name>
</gene>
<proteinExistence type="predicted"/>
<evidence type="ECO:0000313" key="1">
    <source>
        <dbReference type="EMBL" id="XFD39940.1"/>
    </source>
</evidence>